<comment type="subunit">
    <text evidence="4">Homodimer.</text>
</comment>
<dbReference type="InterPro" id="IPR027939">
    <property type="entry name" value="NMT1/THI5"/>
</dbReference>
<dbReference type="PANTHER" id="PTHR31528">
    <property type="entry name" value="4-AMINO-5-HYDROXYMETHYL-2-METHYLPYRIMIDINE PHOSPHATE SYNTHASE THI11-RELATED"/>
    <property type="match status" value="1"/>
</dbReference>
<evidence type="ECO:0000256" key="12">
    <source>
        <dbReference type="SAM" id="SignalP"/>
    </source>
</evidence>
<proteinExistence type="inferred from homology"/>
<dbReference type="GO" id="GO:0046872">
    <property type="term" value="F:metal ion binding"/>
    <property type="evidence" value="ECO:0007669"/>
    <property type="project" value="UniProtKB-KW"/>
</dbReference>
<dbReference type="UniPathway" id="UPA00060"/>
<feature type="signal peptide" evidence="12">
    <location>
        <begin position="1"/>
        <end position="19"/>
    </location>
</feature>
<evidence type="ECO:0000256" key="9">
    <source>
        <dbReference type="ARBA" id="ARBA00023004"/>
    </source>
</evidence>
<feature type="domain" description="SsuA/THI5-like" evidence="13">
    <location>
        <begin position="44"/>
        <end position="263"/>
    </location>
</feature>
<keyword evidence="6" id="KW-0479">Metal-binding</keyword>
<reference evidence="14" key="1">
    <citation type="submission" date="2021-01" db="EMBL/GenBank/DDBJ databases">
        <authorList>
            <person name="Corre E."/>
            <person name="Pelletier E."/>
            <person name="Niang G."/>
            <person name="Scheremetjew M."/>
            <person name="Finn R."/>
            <person name="Kale V."/>
            <person name="Holt S."/>
            <person name="Cochrane G."/>
            <person name="Meng A."/>
            <person name="Brown T."/>
            <person name="Cohen L."/>
        </authorList>
    </citation>
    <scope>NUCLEOTIDE SEQUENCE</scope>
    <source>
        <strain evidence="14">MM31A-1</strain>
    </source>
</reference>
<keyword evidence="8" id="KW-0784">Thiamine biosynthesis</keyword>
<dbReference type="Gene3D" id="3.40.190.10">
    <property type="entry name" value="Periplasmic binding protein-like II"/>
    <property type="match status" value="2"/>
</dbReference>
<dbReference type="GO" id="GO:0016740">
    <property type="term" value="F:transferase activity"/>
    <property type="evidence" value="ECO:0007669"/>
    <property type="project" value="UniProtKB-KW"/>
</dbReference>
<evidence type="ECO:0000256" key="6">
    <source>
        <dbReference type="ARBA" id="ARBA00022723"/>
    </source>
</evidence>
<evidence type="ECO:0000259" key="13">
    <source>
        <dbReference type="Pfam" id="PF09084"/>
    </source>
</evidence>
<evidence type="ECO:0000256" key="5">
    <source>
        <dbReference type="ARBA" id="ARBA00022679"/>
    </source>
</evidence>
<keyword evidence="7" id="KW-0663">Pyridoxal phosphate</keyword>
<dbReference type="AlphaFoldDB" id="A0A7S3PVQ4"/>
<keyword evidence="12" id="KW-0732">Signal</keyword>
<gene>
    <name evidence="14" type="ORF">CDEB00056_LOCUS1992</name>
</gene>
<comment type="similarity">
    <text evidence="3">Belongs to the NMT1/THI5 family.</text>
</comment>
<dbReference type="EMBL" id="HBIO01002870">
    <property type="protein sequence ID" value="CAE0457151.1"/>
    <property type="molecule type" value="Transcribed_RNA"/>
</dbReference>
<dbReference type="GO" id="GO:0009228">
    <property type="term" value="P:thiamine biosynthetic process"/>
    <property type="evidence" value="ECO:0007669"/>
    <property type="project" value="UniProtKB-KW"/>
</dbReference>
<comment type="pathway">
    <text evidence="2">Cofactor biosynthesis; thiamine diphosphate biosynthesis.</text>
</comment>
<evidence type="ECO:0000256" key="10">
    <source>
        <dbReference type="ARBA" id="ARBA00033171"/>
    </source>
</evidence>
<dbReference type="SUPFAM" id="SSF53850">
    <property type="entry name" value="Periplasmic binding protein-like II"/>
    <property type="match status" value="1"/>
</dbReference>
<evidence type="ECO:0000256" key="4">
    <source>
        <dbReference type="ARBA" id="ARBA00011738"/>
    </source>
</evidence>
<organism evidence="14">
    <name type="scientific">Chaetoceros debilis</name>
    <dbReference type="NCBI Taxonomy" id="122233"/>
    <lineage>
        <taxon>Eukaryota</taxon>
        <taxon>Sar</taxon>
        <taxon>Stramenopiles</taxon>
        <taxon>Ochrophyta</taxon>
        <taxon>Bacillariophyta</taxon>
        <taxon>Coscinodiscophyceae</taxon>
        <taxon>Chaetocerotophycidae</taxon>
        <taxon>Chaetocerotales</taxon>
        <taxon>Chaetocerotaceae</taxon>
        <taxon>Chaetoceros</taxon>
    </lineage>
</organism>
<accession>A0A7S3PVQ4</accession>
<comment type="catalytic activity">
    <reaction evidence="11">
        <text>N(6)-(pyridoxal phosphate)-L-lysyl-[4-amino-5-hydroxymethyl-2-methylpyrimidine phosphate synthase] + L-histidyl-[4-amino-5-hydroxymethyl-2-methylpyrimidine phosphate synthase] + 2 Fe(3+) + 4 H2O = L-lysyl-[4-amino-5-hydroxymethyl-2-methylpyrimidine phosphate synthase] + (2S)-2-amino-5-hydroxy-4-oxopentanoyl-[4-amino-5-hydroxymethyl-2-methylpyrimidine phosphate synthase] + 4-amino-2-methyl-5-(phosphooxymethyl)pyrimidine + 3-oxopropanoate + 2 Fe(2+) + 2 H(+)</text>
        <dbReference type="Rhea" id="RHEA:65756"/>
        <dbReference type="Rhea" id="RHEA-COMP:16892"/>
        <dbReference type="Rhea" id="RHEA-COMP:16893"/>
        <dbReference type="Rhea" id="RHEA-COMP:16894"/>
        <dbReference type="Rhea" id="RHEA-COMP:16895"/>
        <dbReference type="ChEBI" id="CHEBI:15377"/>
        <dbReference type="ChEBI" id="CHEBI:15378"/>
        <dbReference type="ChEBI" id="CHEBI:29033"/>
        <dbReference type="ChEBI" id="CHEBI:29034"/>
        <dbReference type="ChEBI" id="CHEBI:29969"/>
        <dbReference type="ChEBI" id="CHEBI:29979"/>
        <dbReference type="ChEBI" id="CHEBI:33190"/>
        <dbReference type="ChEBI" id="CHEBI:58354"/>
        <dbReference type="ChEBI" id="CHEBI:143915"/>
        <dbReference type="ChEBI" id="CHEBI:157692"/>
    </reaction>
    <physiologicalReaction direction="left-to-right" evidence="11">
        <dbReference type="Rhea" id="RHEA:65757"/>
    </physiologicalReaction>
</comment>
<feature type="chain" id="PRO_5031213007" description="Thiamine pyrimidine synthase" evidence="12">
    <location>
        <begin position="20"/>
        <end position="340"/>
    </location>
</feature>
<dbReference type="GO" id="GO:0009229">
    <property type="term" value="P:thiamine diphosphate biosynthetic process"/>
    <property type="evidence" value="ECO:0007669"/>
    <property type="project" value="UniProtKB-UniPathway"/>
</dbReference>
<evidence type="ECO:0000313" key="14">
    <source>
        <dbReference type="EMBL" id="CAE0457151.1"/>
    </source>
</evidence>
<evidence type="ECO:0000256" key="3">
    <source>
        <dbReference type="ARBA" id="ARBA00009406"/>
    </source>
</evidence>
<evidence type="ECO:0000256" key="8">
    <source>
        <dbReference type="ARBA" id="ARBA00022977"/>
    </source>
</evidence>
<evidence type="ECO:0000256" key="11">
    <source>
        <dbReference type="ARBA" id="ARBA00048179"/>
    </source>
</evidence>
<comment type="function">
    <text evidence="1">Responsible for the formation of the pyrimidine heterocycle in the thiamine biosynthesis pathway. Catalyzes the formation of hydroxymethylpyrimidine phosphate (HMP-P) from histidine and pyridoxal phosphate (PLP). The protein uses PLP and the active site histidine to form HMP-P, generating an inactive enzyme. The enzyme can only undergo a single turnover, which suggests it is a suicide enzyme.</text>
</comment>
<evidence type="ECO:0000256" key="2">
    <source>
        <dbReference type="ARBA" id="ARBA00004948"/>
    </source>
</evidence>
<dbReference type="Pfam" id="PF09084">
    <property type="entry name" value="NMT1"/>
    <property type="match status" value="1"/>
</dbReference>
<keyword evidence="5" id="KW-0808">Transferase</keyword>
<keyword evidence="9" id="KW-0408">Iron</keyword>
<name>A0A7S3PVQ4_9STRA</name>
<dbReference type="InterPro" id="IPR015168">
    <property type="entry name" value="SsuA/THI5"/>
</dbReference>
<sequence length="340" mass="37800">MFLPSCVTLILLFATPVAGQECAETEASCKDLTKLRLGLEWFLNPDHLSLVVAKKHGIFEEFGLLVELIEPADHWEAEEEIIAGKLDVAVTEPLHLAQDAAKNKPVLGFSRFLHTDGGVLYDAADGKIQRPADMCGKTISYPGSPGPGGPAIVNTMVLADGKTDCDLNSYGKYNGSFFHTDALQSGKADVATLVFWNFEIPEAKAKGMKDPRFFSLKEWGVPDFCQLVLMTTPDRFQELKPALRKLVLAMRKATGLIHQRPELAKEYYYDYVKKEEADETQQAIIDATFKATLPAFPNDNNMSAEYYDRLMAWLVDTNQVDSEAGTQTTVGTYWTNEVSW</sequence>
<dbReference type="PANTHER" id="PTHR31528:SF1">
    <property type="entry name" value="4-AMINO-5-HYDROXYMETHYL-2-METHYLPYRIMIDINE PHOSPHATE SYNTHASE THI11-RELATED"/>
    <property type="match status" value="1"/>
</dbReference>
<evidence type="ECO:0000256" key="1">
    <source>
        <dbReference type="ARBA" id="ARBA00003469"/>
    </source>
</evidence>
<protein>
    <recommendedName>
        <fullName evidence="10">Thiamine pyrimidine synthase</fullName>
    </recommendedName>
</protein>
<evidence type="ECO:0000256" key="7">
    <source>
        <dbReference type="ARBA" id="ARBA00022898"/>
    </source>
</evidence>